<comment type="caution">
    <text evidence="9">The sequence shown here is derived from an EMBL/GenBank/DDBJ whole genome shotgun (WGS) entry which is preliminary data.</text>
</comment>
<keyword evidence="6 8" id="KW-0472">Membrane</keyword>
<dbReference type="EMBL" id="BAABKK010000010">
    <property type="protein sequence ID" value="GAA5192520.1"/>
    <property type="molecule type" value="Genomic_DNA"/>
</dbReference>
<evidence type="ECO:0008006" key="11">
    <source>
        <dbReference type="Google" id="ProtNLM"/>
    </source>
</evidence>
<reference evidence="10" key="1">
    <citation type="journal article" date="2019" name="Int. J. Syst. Evol. Microbiol.">
        <title>The Global Catalogue of Microorganisms (GCM) 10K type strain sequencing project: providing services to taxonomists for standard genome sequencing and annotation.</title>
        <authorList>
            <consortium name="The Broad Institute Genomics Platform"/>
            <consortium name="The Broad Institute Genome Sequencing Center for Infectious Disease"/>
            <person name="Wu L."/>
            <person name="Ma J."/>
        </authorList>
    </citation>
    <scope>NUCLEOTIDE SEQUENCE [LARGE SCALE GENOMIC DNA]</scope>
    <source>
        <strain evidence="10">JCM 18514</strain>
    </source>
</reference>
<gene>
    <name evidence="9" type="ORF">GCM10023346_14670</name>
</gene>
<keyword evidence="4 8" id="KW-0812">Transmembrane</keyword>
<accession>A0ABP9S9Q4</accession>
<keyword evidence="5 8" id="KW-1133">Transmembrane helix</keyword>
<evidence type="ECO:0000256" key="8">
    <source>
        <dbReference type="SAM" id="Phobius"/>
    </source>
</evidence>
<evidence type="ECO:0000313" key="9">
    <source>
        <dbReference type="EMBL" id="GAA5192520.1"/>
    </source>
</evidence>
<protein>
    <recommendedName>
        <fullName evidence="11">DUF2029 domain-containing protein</fullName>
    </recommendedName>
</protein>
<keyword evidence="10" id="KW-1185">Reference proteome</keyword>
<proteinExistence type="inferred from homology"/>
<comment type="similarity">
    <text evidence="7">Belongs to the glycosyltransferase 87 family.</text>
</comment>
<organism evidence="9 10">
    <name type="scientific">Arthrobacter gyeryongensis</name>
    <dbReference type="NCBI Taxonomy" id="1650592"/>
    <lineage>
        <taxon>Bacteria</taxon>
        <taxon>Bacillati</taxon>
        <taxon>Actinomycetota</taxon>
        <taxon>Actinomycetes</taxon>
        <taxon>Micrococcales</taxon>
        <taxon>Micrococcaceae</taxon>
        <taxon>Arthrobacter</taxon>
    </lineage>
</organism>
<dbReference type="InterPro" id="IPR018584">
    <property type="entry name" value="GT87"/>
</dbReference>
<name>A0ABP9S9Q4_9MICC</name>
<feature type="transmembrane region" description="Helical" evidence="8">
    <location>
        <begin position="101"/>
        <end position="120"/>
    </location>
</feature>
<keyword evidence="2" id="KW-1003">Cell membrane</keyword>
<evidence type="ECO:0000256" key="3">
    <source>
        <dbReference type="ARBA" id="ARBA00022679"/>
    </source>
</evidence>
<evidence type="ECO:0000256" key="4">
    <source>
        <dbReference type="ARBA" id="ARBA00022692"/>
    </source>
</evidence>
<dbReference type="RefSeq" id="WP_345448611.1">
    <property type="nucleotide sequence ID" value="NZ_BAABKK010000010.1"/>
</dbReference>
<dbReference type="Proteomes" id="UP001500200">
    <property type="component" value="Unassembled WGS sequence"/>
</dbReference>
<evidence type="ECO:0000256" key="2">
    <source>
        <dbReference type="ARBA" id="ARBA00022475"/>
    </source>
</evidence>
<evidence type="ECO:0000256" key="7">
    <source>
        <dbReference type="ARBA" id="ARBA00024033"/>
    </source>
</evidence>
<dbReference type="Pfam" id="PF09594">
    <property type="entry name" value="GT87"/>
    <property type="match status" value="1"/>
</dbReference>
<comment type="subcellular location">
    <subcellularLocation>
        <location evidence="1">Cell membrane</location>
        <topology evidence="1">Multi-pass membrane protein</topology>
    </subcellularLocation>
</comment>
<sequence>MINSDEENITDALVSPRTAFARKFPLLTKAALVLVWLAGPYFATHGIYFAMLNSNPGFDAHAYWLAGQGPLLYDKPAGAIDAYLYSPAFATAIRPLAMLDWPFFFAVWVCLESAVLVWLLKPLQLKWAIPLFLLSVPELVNGNIFILLAASAVIGTKMPAAWAFPVLTKITSGVGLICFAVRGEWRRLGQGISACLVIAGVSYLFNPSEWQAWFTFLIEHRDATQDGGLSFLLRCLLGAGIAAVGARKGWPWLIAPAMVLASPVLLLPTLTLLTAIPRLTMAVEPGRPGSSFGMNHHPVRTTLGG</sequence>
<evidence type="ECO:0000256" key="6">
    <source>
        <dbReference type="ARBA" id="ARBA00023136"/>
    </source>
</evidence>
<feature type="transmembrane region" description="Helical" evidence="8">
    <location>
        <begin position="30"/>
        <end position="51"/>
    </location>
</feature>
<feature type="transmembrane region" description="Helical" evidence="8">
    <location>
        <begin position="160"/>
        <end position="181"/>
    </location>
</feature>
<evidence type="ECO:0000256" key="1">
    <source>
        <dbReference type="ARBA" id="ARBA00004651"/>
    </source>
</evidence>
<keyword evidence="3" id="KW-0808">Transferase</keyword>
<feature type="transmembrane region" description="Helical" evidence="8">
    <location>
        <begin position="253"/>
        <end position="276"/>
    </location>
</feature>
<feature type="transmembrane region" description="Helical" evidence="8">
    <location>
        <begin position="188"/>
        <end position="207"/>
    </location>
</feature>
<feature type="transmembrane region" description="Helical" evidence="8">
    <location>
        <begin position="132"/>
        <end position="154"/>
    </location>
</feature>
<evidence type="ECO:0000313" key="10">
    <source>
        <dbReference type="Proteomes" id="UP001500200"/>
    </source>
</evidence>
<evidence type="ECO:0000256" key="5">
    <source>
        <dbReference type="ARBA" id="ARBA00022989"/>
    </source>
</evidence>